<organism evidence="8 9">
    <name type="scientific">Cutibacterium avidum</name>
    <dbReference type="NCBI Taxonomy" id="33010"/>
    <lineage>
        <taxon>Bacteria</taxon>
        <taxon>Bacillati</taxon>
        <taxon>Actinomycetota</taxon>
        <taxon>Actinomycetes</taxon>
        <taxon>Propionibacteriales</taxon>
        <taxon>Propionibacteriaceae</taxon>
        <taxon>Cutibacterium</taxon>
    </lineage>
</organism>
<sequence length="297" mass="32855">MATDTPVEQAEVGQTVGEEHRRFARFRPPEAGEGGTMSLLDHVRELRYRIIVSFIAVVITSSVAFVFYRPLVEIVMYPYQQASAAIKEKNPTASLQVVNNGVVAPFVLNMRVAIVAGLIAACPVWLYQIWAFIVPGLLVNEKKWALRFLGSAIPLFLIGSALGYWVLPKGIALMLNFTPHGMGITNLLDMNAFLALEIRVILLFGVSFLLPVVLVLLNLVHVLSSAQLKSARKWSIFGFFCLGAFVNPSGDPISMCALAVPLSVMYVIAEWICRSNERKRNTDDLGIDKSEFNIQID</sequence>
<dbReference type="PRINTS" id="PR01840">
    <property type="entry name" value="TATCFAMILY"/>
</dbReference>
<gene>
    <name evidence="7 8" type="primary">tatC</name>
    <name evidence="8" type="ORF">CHT91_05825</name>
</gene>
<keyword evidence="7" id="KW-1003">Cell membrane</keyword>
<dbReference type="OrthoDB" id="9777044at2"/>
<comment type="caution">
    <text evidence="8">The sequence shown here is derived from an EMBL/GenBank/DDBJ whole genome shotgun (WGS) entry which is preliminary data.</text>
</comment>
<reference evidence="8 9" key="1">
    <citation type="submission" date="2017-07" db="EMBL/GenBank/DDBJ databases">
        <authorList>
            <person name="Sun Z.S."/>
            <person name="Albrecht U."/>
            <person name="Echele G."/>
            <person name="Lee C.C."/>
        </authorList>
    </citation>
    <scope>NUCLEOTIDE SEQUENCE [LARGE SCALE GENOMIC DNA]</scope>
    <source>
        <strain evidence="8 9">P16-029</strain>
    </source>
</reference>
<feature type="transmembrane region" description="Helical" evidence="7">
    <location>
        <begin position="198"/>
        <end position="219"/>
    </location>
</feature>
<keyword evidence="3 7" id="KW-0653">Protein transport</keyword>
<evidence type="ECO:0000256" key="6">
    <source>
        <dbReference type="ARBA" id="ARBA00023136"/>
    </source>
</evidence>
<dbReference type="GO" id="GO:0065002">
    <property type="term" value="P:intracellular protein transmembrane transport"/>
    <property type="evidence" value="ECO:0007669"/>
    <property type="project" value="TreeGrafter"/>
</dbReference>
<dbReference type="RefSeq" id="WP_065674033.1">
    <property type="nucleotide sequence ID" value="NZ_CP016954.1"/>
</dbReference>
<proteinExistence type="inferred from homology"/>
<dbReference type="PANTHER" id="PTHR30371:SF0">
    <property type="entry name" value="SEC-INDEPENDENT PROTEIN TRANSLOCASE PROTEIN TATC, CHLOROPLASTIC-RELATED"/>
    <property type="match status" value="1"/>
</dbReference>
<accession>A0A1B9VQH4</accession>
<name>A0A1B9VQH4_9ACTN</name>
<keyword evidence="2 7" id="KW-0812">Transmembrane</keyword>
<comment type="similarity">
    <text evidence="7">Belongs to the TatC family.</text>
</comment>
<dbReference type="EMBL" id="NOWI01000004">
    <property type="protein sequence ID" value="RFT44961.1"/>
    <property type="molecule type" value="Genomic_DNA"/>
</dbReference>
<dbReference type="Proteomes" id="UP000259211">
    <property type="component" value="Unassembled WGS sequence"/>
</dbReference>
<keyword evidence="5 7" id="KW-0811">Translocation</keyword>
<dbReference type="HAMAP" id="MF_00902">
    <property type="entry name" value="TatC"/>
    <property type="match status" value="1"/>
</dbReference>
<feature type="transmembrane region" description="Helical" evidence="7">
    <location>
        <begin position="112"/>
        <end position="133"/>
    </location>
</feature>
<keyword evidence="6 7" id="KW-0472">Membrane</keyword>
<comment type="function">
    <text evidence="7">Part of the twin-arginine translocation (Tat) system that transports large folded proteins containing a characteristic twin-arginine motif in their signal peptide across membranes. Together with TatB, TatC is part of a receptor directly interacting with Tat signal peptides.</text>
</comment>
<evidence type="ECO:0000313" key="8">
    <source>
        <dbReference type="EMBL" id="RFT44961.1"/>
    </source>
</evidence>
<comment type="caution">
    <text evidence="7">Lacks conserved residue(s) required for the propagation of feature annotation.</text>
</comment>
<dbReference type="AlphaFoldDB" id="A0A1B9VQH4"/>
<evidence type="ECO:0000256" key="3">
    <source>
        <dbReference type="ARBA" id="ARBA00022927"/>
    </source>
</evidence>
<keyword evidence="4 7" id="KW-1133">Transmembrane helix</keyword>
<evidence type="ECO:0000256" key="7">
    <source>
        <dbReference type="HAMAP-Rule" id="MF_00902"/>
    </source>
</evidence>
<dbReference type="InterPro" id="IPR002033">
    <property type="entry name" value="TatC"/>
</dbReference>
<comment type="subcellular location">
    <subcellularLocation>
        <location evidence="7">Cell membrane</location>
        <topology evidence="7">Multi-pass membrane protein</topology>
    </subcellularLocation>
    <subcellularLocation>
        <location evidence="1">Membrane</location>
        <topology evidence="1">Multi-pass membrane protein</topology>
    </subcellularLocation>
</comment>
<evidence type="ECO:0000256" key="2">
    <source>
        <dbReference type="ARBA" id="ARBA00022692"/>
    </source>
</evidence>
<evidence type="ECO:0000256" key="4">
    <source>
        <dbReference type="ARBA" id="ARBA00022989"/>
    </source>
</evidence>
<keyword evidence="7" id="KW-0813">Transport</keyword>
<protein>
    <recommendedName>
        <fullName evidence="7">Sec-independent protein translocase protein TatC</fullName>
    </recommendedName>
</protein>
<dbReference type="eggNOG" id="COG0805">
    <property type="taxonomic scope" value="Bacteria"/>
</dbReference>
<dbReference type="GO" id="GO:0009977">
    <property type="term" value="F:proton motive force dependent protein transmembrane transporter activity"/>
    <property type="evidence" value="ECO:0007669"/>
    <property type="project" value="TreeGrafter"/>
</dbReference>
<evidence type="ECO:0000256" key="5">
    <source>
        <dbReference type="ARBA" id="ARBA00023010"/>
    </source>
</evidence>
<evidence type="ECO:0000313" key="9">
    <source>
        <dbReference type="Proteomes" id="UP000259211"/>
    </source>
</evidence>
<dbReference type="STRING" id="33010.BFS79_00250"/>
<evidence type="ECO:0000256" key="1">
    <source>
        <dbReference type="ARBA" id="ARBA00004141"/>
    </source>
</evidence>
<dbReference type="Pfam" id="PF00902">
    <property type="entry name" value="TatC"/>
    <property type="match status" value="1"/>
</dbReference>
<comment type="subunit">
    <text evidence="7">The Tat system comprises two distinct complexes: a TatABC complex, containing multiple copies of TatA, TatB and TatC subunits, and a separate TatA complex, containing only TatA subunits. Substrates initially bind to the TatABC complex, which probably triggers association of the separate TatA complex to form the active translocon.</text>
</comment>
<dbReference type="NCBIfam" id="TIGR00945">
    <property type="entry name" value="tatC"/>
    <property type="match status" value="1"/>
</dbReference>
<dbReference type="PANTHER" id="PTHR30371">
    <property type="entry name" value="SEC-INDEPENDENT PROTEIN TRANSLOCASE PROTEIN TATC"/>
    <property type="match status" value="1"/>
</dbReference>
<dbReference type="GO" id="GO:0043953">
    <property type="term" value="P:protein transport by the Tat complex"/>
    <property type="evidence" value="ECO:0007669"/>
    <property type="project" value="UniProtKB-UniRule"/>
</dbReference>
<dbReference type="GO" id="GO:0033281">
    <property type="term" value="C:TAT protein transport complex"/>
    <property type="evidence" value="ECO:0007669"/>
    <property type="project" value="UniProtKB-UniRule"/>
</dbReference>
<feature type="transmembrane region" description="Helical" evidence="7">
    <location>
        <begin position="145"/>
        <end position="167"/>
    </location>
</feature>
<feature type="transmembrane region" description="Helical" evidence="7">
    <location>
        <begin position="46"/>
        <end position="68"/>
    </location>
</feature>